<accession>A0A317Z840</accession>
<keyword evidence="1" id="KW-0808">Transferase</keyword>
<dbReference type="GO" id="GO:0003852">
    <property type="term" value="F:2-isopropylmalate synthase activity"/>
    <property type="evidence" value="ECO:0007669"/>
    <property type="project" value="InterPro"/>
</dbReference>
<evidence type="ECO:0000313" key="4">
    <source>
        <dbReference type="Proteomes" id="UP000246351"/>
    </source>
</evidence>
<reference evidence="3 4" key="1">
    <citation type="journal article" date="2018" name="Vet. Microbiol.">
        <title>Clonal diversity and geographic distribution of methicillin-resistant Staphylococcus pseudintermedius from Australian animals: Discovery of novel sequence types.</title>
        <authorList>
            <person name="Worthing K.A."/>
            <person name="Abraham S."/>
            <person name="Coombs G.W."/>
            <person name="Pang S."/>
            <person name="Saputra S."/>
            <person name="Jordan D."/>
            <person name="Trott D.J."/>
            <person name="Norris J.M."/>
        </authorList>
    </citation>
    <scope>NUCLEOTIDE SEQUENCE [LARGE SCALE GENOMIC DNA]</scope>
    <source>
        <strain evidence="3 4">ST71 3</strain>
    </source>
</reference>
<name>A0A317Z840_STAPS</name>
<dbReference type="InterPro" id="IPR036230">
    <property type="entry name" value="LeuA_allosteric_dom_sf"/>
</dbReference>
<comment type="caution">
    <text evidence="3">The sequence shown here is derived from an EMBL/GenBank/DDBJ whole genome shotgun (WGS) entry which is preliminary data.</text>
</comment>
<dbReference type="Proteomes" id="UP000246351">
    <property type="component" value="Unassembled WGS sequence"/>
</dbReference>
<protein>
    <recommendedName>
        <fullName evidence="2">2-isopropylmalate synthase LeuA allosteric (dimerisation) domain-containing protein</fullName>
    </recommendedName>
</protein>
<feature type="domain" description="2-isopropylmalate synthase LeuA allosteric (dimerisation)" evidence="2">
    <location>
        <begin position="1"/>
        <end position="33"/>
    </location>
</feature>
<proteinExistence type="predicted"/>
<evidence type="ECO:0000313" key="3">
    <source>
        <dbReference type="EMBL" id="PWZ98371.1"/>
    </source>
</evidence>
<dbReference type="AlphaFoldDB" id="A0A317Z840"/>
<sequence>VQVEVNGQEYVGVGFDHDILYASCKAYVEAISKSVQSIQKEGVAQ</sequence>
<dbReference type="EMBL" id="QEIV01000761">
    <property type="protein sequence ID" value="PWZ98371.1"/>
    <property type="molecule type" value="Genomic_DNA"/>
</dbReference>
<gene>
    <name evidence="3" type="ORF">DD924_08480</name>
</gene>
<evidence type="ECO:0000256" key="1">
    <source>
        <dbReference type="ARBA" id="ARBA00022679"/>
    </source>
</evidence>
<dbReference type="SUPFAM" id="SSF110921">
    <property type="entry name" value="2-isopropylmalate synthase LeuA, allosteric (dimerisation) domain"/>
    <property type="match status" value="1"/>
</dbReference>
<organism evidence="3 4">
    <name type="scientific">Staphylococcus pseudintermedius</name>
    <dbReference type="NCBI Taxonomy" id="283734"/>
    <lineage>
        <taxon>Bacteria</taxon>
        <taxon>Bacillati</taxon>
        <taxon>Bacillota</taxon>
        <taxon>Bacilli</taxon>
        <taxon>Bacillales</taxon>
        <taxon>Staphylococcaceae</taxon>
        <taxon>Staphylococcus</taxon>
        <taxon>Staphylococcus intermedius group</taxon>
    </lineage>
</organism>
<feature type="non-terminal residue" evidence="3">
    <location>
        <position position="1"/>
    </location>
</feature>
<evidence type="ECO:0000259" key="2">
    <source>
        <dbReference type="Pfam" id="PF08502"/>
    </source>
</evidence>
<dbReference type="Gene3D" id="3.30.160.270">
    <property type="match status" value="1"/>
</dbReference>
<dbReference type="InterPro" id="IPR013709">
    <property type="entry name" value="2-isopropylmalate_synth_dimer"/>
</dbReference>
<dbReference type="GO" id="GO:0009098">
    <property type="term" value="P:L-leucine biosynthetic process"/>
    <property type="evidence" value="ECO:0007669"/>
    <property type="project" value="InterPro"/>
</dbReference>
<dbReference type="Pfam" id="PF08502">
    <property type="entry name" value="LeuA_dimer"/>
    <property type="match status" value="1"/>
</dbReference>